<keyword evidence="4" id="KW-1133">Transmembrane helix</keyword>
<evidence type="ECO:0008006" key="7">
    <source>
        <dbReference type="Google" id="ProtNLM"/>
    </source>
</evidence>
<evidence type="ECO:0000256" key="3">
    <source>
        <dbReference type="SAM" id="MobiDB-lite"/>
    </source>
</evidence>
<dbReference type="GO" id="GO:0098542">
    <property type="term" value="P:defense response to other organism"/>
    <property type="evidence" value="ECO:0007669"/>
    <property type="project" value="InterPro"/>
</dbReference>
<feature type="compositionally biased region" description="Polar residues" evidence="3">
    <location>
        <begin position="80"/>
        <end position="92"/>
    </location>
</feature>
<dbReference type="GO" id="GO:0016020">
    <property type="term" value="C:membrane"/>
    <property type="evidence" value="ECO:0007669"/>
    <property type="project" value="UniProtKB-SubCell"/>
</dbReference>
<dbReference type="OMA" id="DAPFNPY"/>
<dbReference type="AlphaFoldDB" id="I2FZS7"/>
<proteinExistence type="predicted"/>
<dbReference type="PANTHER" id="PTHR31234:SF2">
    <property type="entry name" value="OS05G0199100 PROTEIN"/>
    <property type="match status" value="1"/>
</dbReference>
<dbReference type="HOGENOM" id="CLU_689122_0_0_1"/>
<keyword evidence="2 4" id="KW-0472">Membrane</keyword>
<reference evidence="5 6" key="1">
    <citation type="journal article" date="2012" name="Plant Cell">
        <title>Genome comparison of barley and maize smut fungi reveals targeted loss of RNA silencing components and species-specific presence of transposable elements.</title>
        <authorList>
            <person name="Laurie J.D."/>
            <person name="Ali S."/>
            <person name="Linning R."/>
            <person name="Mannhaupt G."/>
            <person name="Wong P."/>
            <person name="Gueldener U."/>
            <person name="Muensterkoetter M."/>
            <person name="Moore R."/>
            <person name="Kahmann R."/>
            <person name="Bakkeren G."/>
            <person name="Schirawski J."/>
        </authorList>
    </citation>
    <scope>NUCLEOTIDE SEQUENCE [LARGE SCALE GENOMIC DNA]</scope>
    <source>
        <strain evidence="6">Uh4875-4</strain>
    </source>
</reference>
<name>I2FZS7_USTHO</name>
<gene>
    <name evidence="5" type="ORF">UHOR_04484</name>
</gene>
<evidence type="ECO:0000313" key="5">
    <source>
        <dbReference type="EMBL" id="CCF52420.1"/>
    </source>
</evidence>
<dbReference type="eggNOG" id="ENOG502S1T1">
    <property type="taxonomic scope" value="Eukaryota"/>
</dbReference>
<evidence type="ECO:0000256" key="2">
    <source>
        <dbReference type="ARBA" id="ARBA00023136"/>
    </source>
</evidence>
<dbReference type="OrthoDB" id="20273at2759"/>
<dbReference type="Proteomes" id="UP000006174">
    <property type="component" value="Unassembled WGS sequence"/>
</dbReference>
<keyword evidence="6" id="KW-1185">Reference proteome</keyword>
<feature type="compositionally biased region" description="Polar residues" evidence="3">
    <location>
        <begin position="1"/>
        <end position="18"/>
    </location>
</feature>
<dbReference type="EMBL" id="CAGI01000174">
    <property type="protein sequence ID" value="CCF52420.1"/>
    <property type="molecule type" value="Genomic_DNA"/>
</dbReference>
<protein>
    <recommendedName>
        <fullName evidence="7">Late embryogenesis abundant protein LEA-2 subgroup domain-containing protein</fullName>
    </recommendedName>
</protein>
<dbReference type="PANTHER" id="PTHR31234">
    <property type="entry name" value="LATE EMBRYOGENESIS ABUNDANT (LEA) HYDROXYPROLINE-RICH GLYCOPROTEIN FAMILY"/>
    <property type="match status" value="1"/>
</dbReference>
<evidence type="ECO:0000256" key="4">
    <source>
        <dbReference type="SAM" id="Phobius"/>
    </source>
</evidence>
<evidence type="ECO:0000313" key="6">
    <source>
        <dbReference type="Proteomes" id="UP000006174"/>
    </source>
</evidence>
<keyword evidence="4" id="KW-0812">Transmembrane</keyword>
<dbReference type="STRING" id="1128400.I2FZS7"/>
<comment type="subcellular location">
    <subcellularLocation>
        <location evidence="1">Membrane</location>
    </subcellularLocation>
</comment>
<dbReference type="Gene3D" id="2.60.40.1820">
    <property type="match status" value="1"/>
</dbReference>
<feature type="compositionally biased region" description="Polar residues" evidence="3">
    <location>
        <begin position="104"/>
        <end position="116"/>
    </location>
</feature>
<dbReference type="InterPro" id="IPR044839">
    <property type="entry name" value="NDR1-like"/>
</dbReference>
<comment type="caution">
    <text evidence="5">The sequence shown here is derived from an EMBL/GenBank/DDBJ whole genome shotgun (WGS) entry which is preliminary data.</text>
</comment>
<feature type="transmembrane region" description="Helical" evidence="4">
    <location>
        <begin position="157"/>
        <end position="180"/>
    </location>
</feature>
<sequence>MSSSYPFQSPQAQVSSSLPPHHDPYANDPYSSSHPQQHYAPYSGQADDDDGADYAQRTGYPYQHNNNNNNYYREDLGDSYDSNPSRGINQPGRTDEYNNAGVISGNSPYHDSANMTSEKAGYDDAYAAKRASGNSIWTKDDKRAFASRSAPAKICRFLIGNLILAIIIIVSIICLIVMFLRPPNVAISGVSVPNQNAVTYQNGAFAFNVSVDISVSNPNSISASIKKLKATAYDAQDQSTALGNGLIENQKIQPNANTTVVFPFQIRYDQSEDPDFSIIRNIATDCGLNLFGGSGGGSGNLGFVFKIEVDVDVLSITVPANFKKSVSFPCPLSGSSLQGILSGLGSALGGVGKRAILAKKDEHGDGLAETLIKRQMVKANALDLDKISQEMSPGEFAATVANGLVSKYSPLSPTQDHHDAL</sequence>
<feature type="region of interest" description="Disordered" evidence="3">
    <location>
        <begin position="1"/>
        <end position="116"/>
    </location>
</feature>
<organism evidence="5 6">
    <name type="scientific">Ustilago hordei</name>
    <name type="common">Barley covered smut fungus</name>
    <dbReference type="NCBI Taxonomy" id="120017"/>
    <lineage>
        <taxon>Eukaryota</taxon>
        <taxon>Fungi</taxon>
        <taxon>Dikarya</taxon>
        <taxon>Basidiomycota</taxon>
        <taxon>Ustilaginomycotina</taxon>
        <taxon>Ustilaginomycetes</taxon>
        <taxon>Ustilaginales</taxon>
        <taxon>Ustilaginaceae</taxon>
        <taxon>Ustilago</taxon>
    </lineage>
</organism>
<evidence type="ECO:0000256" key="1">
    <source>
        <dbReference type="ARBA" id="ARBA00004370"/>
    </source>
</evidence>
<dbReference type="SUPFAM" id="SSF117070">
    <property type="entry name" value="LEA14-like"/>
    <property type="match status" value="1"/>
</dbReference>
<accession>I2FZS7</accession>